<dbReference type="InterPro" id="IPR051402">
    <property type="entry name" value="KPR-Related"/>
</dbReference>
<keyword evidence="13" id="KW-1185">Reference proteome</keyword>
<dbReference type="Proteomes" id="UP000199492">
    <property type="component" value="Unassembled WGS sequence"/>
</dbReference>
<dbReference type="InterPro" id="IPR013752">
    <property type="entry name" value="KPA_reductase"/>
</dbReference>
<comment type="catalytic activity">
    <reaction evidence="8 9">
        <text>(R)-pantoate + NADP(+) = 2-dehydropantoate + NADPH + H(+)</text>
        <dbReference type="Rhea" id="RHEA:16233"/>
        <dbReference type="ChEBI" id="CHEBI:11561"/>
        <dbReference type="ChEBI" id="CHEBI:15378"/>
        <dbReference type="ChEBI" id="CHEBI:15980"/>
        <dbReference type="ChEBI" id="CHEBI:57783"/>
        <dbReference type="ChEBI" id="CHEBI:58349"/>
        <dbReference type="EC" id="1.1.1.169"/>
    </reaction>
</comment>
<dbReference type="InterPro" id="IPR036291">
    <property type="entry name" value="NAD(P)-bd_dom_sf"/>
</dbReference>
<dbReference type="Pfam" id="PF02558">
    <property type="entry name" value="ApbA"/>
    <property type="match status" value="1"/>
</dbReference>
<evidence type="ECO:0000256" key="5">
    <source>
        <dbReference type="ARBA" id="ARBA00022857"/>
    </source>
</evidence>
<evidence type="ECO:0000256" key="8">
    <source>
        <dbReference type="ARBA" id="ARBA00048793"/>
    </source>
</evidence>
<dbReference type="RefSeq" id="WP_092471169.1">
    <property type="nucleotide sequence ID" value="NZ_FNCZ01000016.1"/>
</dbReference>
<dbReference type="NCBIfam" id="TIGR00745">
    <property type="entry name" value="apbA_panE"/>
    <property type="match status" value="1"/>
</dbReference>
<evidence type="ECO:0000313" key="12">
    <source>
        <dbReference type="EMBL" id="SDI62047.1"/>
    </source>
</evidence>
<keyword evidence="9" id="KW-0566">Pantothenate biosynthesis</keyword>
<gene>
    <name evidence="12" type="ORF">SAMN04489796_1162</name>
</gene>
<evidence type="ECO:0000256" key="4">
    <source>
        <dbReference type="ARBA" id="ARBA00019465"/>
    </source>
</evidence>
<dbReference type="GO" id="GO:0008677">
    <property type="term" value="F:2-dehydropantoate 2-reductase activity"/>
    <property type="evidence" value="ECO:0007669"/>
    <property type="project" value="UniProtKB-EC"/>
</dbReference>
<evidence type="ECO:0000256" key="1">
    <source>
        <dbReference type="ARBA" id="ARBA00004994"/>
    </source>
</evidence>
<dbReference type="PANTHER" id="PTHR21708:SF26">
    <property type="entry name" value="2-DEHYDROPANTOATE 2-REDUCTASE"/>
    <property type="match status" value="1"/>
</dbReference>
<dbReference type="PANTHER" id="PTHR21708">
    <property type="entry name" value="PROBABLE 2-DEHYDROPANTOATE 2-REDUCTASE"/>
    <property type="match status" value="1"/>
</dbReference>
<name>A0A1G8M2N7_9FLAO</name>
<dbReference type="Gene3D" id="1.10.1040.10">
    <property type="entry name" value="N-(1-d-carboxylethyl)-l-norvaline Dehydrogenase, domain 2"/>
    <property type="match status" value="1"/>
</dbReference>
<reference evidence="13" key="1">
    <citation type="submission" date="2016-10" db="EMBL/GenBank/DDBJ databases">
        <authorList>
            <person name="Varghese N."/>
            <person name="Submissions S."/>
        </authorList>
    </citation>
    <scope>NUCLEOTIDE SEQUENCE [LARGE SCALE GENOMIC DNA]</scope>
    <source>
        <strain evidence="13">DSM 15363</strain>
    </source>
</reference>
<proteinExistence type="inferred from homology"/>
<evidence type="ECO:0000259" key="10">
    <source>
        <dbReference type="Pfam" id="PF02558"/>
    </source>
</evidence>
<evidence type="ECO:0000256" key="3">
    <source>
        <dbReference type="ARBA" id="ARBA00013014"/>
    </source>
</evidence>
<evidence type="ECO:0000313" key="13">
    <source>
        <dbReference type="Proteomes" id="UP000199492"/>
    </source>
</evidence>
<dbReference type="EC" id="1.1.1.169" evidence="3 9"/>
<feature type="domain" description="Ketopantoate reductase C-terminal" evidence="11">
    <location>
        <begin position="185"/>
        <end position="308"/>
    </location>
</feature>
<keyword evidence="5 9" id="KW-0521">NADP</keyword>
<keyword evidence="6 9" id="KW-0560">Oxidoreductase</keyword>
<dbReference type="Gene3D" id="3.40.50.720">
    <property type="entry name" value="NAD(P)-binding Rossmann-like Domain"/>
    <property type="match status" value="1"/>
</dbReference>
<dbReference type="OrthoDB" id="9796561at2"/>
<evidence type="ECO:0000256" key="6">
    <source>
        <dbReference type="ARBA" id="ARBA00023002"/>
    </source>
</evidence>
<dbReference type="UniPathway" id="UPA00028">
    <property type="reaction ID" value="UER00004"/>
</dbReference>
<dbReference type="SUPFAM" id="SSF51735">
    <property type="entry name" value="NAD(P)-binding Rossmann-fold domains"/>
    <property type="match status" value="1"/>
</dbReference>
<evidence type="ECO:0000256" key="9">
    <source>
        <dbReference type="RuleBase" id="RU362068"/>
    </source>
</evidence>
<dbReference type="STRING" id="262004.SAMN04489796_1162"/>
<dbReference type="Pfam" id="PF08546">
    <property type="entry name" value="ApbA_C"/>
    <property type="match status" value="1"/>
</dbReference>
<dbReference type="InterPro" id="IPR008927">
    <property type="entry name" value="6-PGluconate_DH-like_C_sf"/>
</dbReference>
<feature type="domain" description="Ketopantoate reductase N-terminal" evidence="10">
    <location>
        <begin position="7"/>
        <end position="157"/>
    </location>
</feature>
<dbReference type="SUPFAM" id="SSF48179">
    <property type="entry name" value="6-phosphogluconate dehydrogenase C-terminal domain-like"/>
    <property type="match status" value="1"/>
</dbReference>
<dbReference type="GO" id="GO:0005737">
    <property type="term" value="C:cytoplasm"/>
    <property type="evidence" value="ECO:0007669"/>
    <property type="project" value="TreeGrafter"/>
</dbReference>
<comment type="pathway">
    <text evidence="1 9">Cofactor biosynthesis; (R)-pantothenate biosynthesis; (R)-pantoate from 3-methyl-2-oxobutanoate: step 2/2.</text>
</comment>
<dbReference type="EMBL" id="FNCZ01000016">
    <property type="protein sequence ID" value="SDI62047.1"/>
    <property type="molecule type" value="Genomic_DNA"/>
</dbReference>
<evidence type="ECO:0000256" key="7">
    <source>
        <dbReference type="ARBA" id="ARBA00032024"/>
    </source>
</evidence>
<comment type="similarity">
    <text evidence="2 9">Belongs to the ketopantoate reductase family.</text>
</comment>
<comment type="function">
    <text evidence="9">Catalyzes the NADPH-dependent reduction of ketopantoate into pantoic acid.</text>
</comment>
<evidence type="ECO:0000256" key="2">
    <source>
        <dbReference type="ARBA" id="ARBA00007870"/>
    </source>
</evidence>
<dbReference type="InterPro" id="IPR003710">
    <property type="entry name" value="ApbA"/>
</dbReference>
<dbReference type="AlphaFoldDB" id="A0A1G8M2N7"/>
<sequence>MSKKKLLIAGIGGIGGFFGGLLAKDYYDSNDVDIFFLARGRNLLKIKESGLRINENDLELVIKPNLVSDKVSDFGIVDYILMCTKTYDLEETLIQLLPSINDNTIIIPLQNGVDSHDKIAKQLPKNSIAKGCVYLVSRLEEPGLIIKNGNIHSLFFGMDNGGNEKLQWLQDAFLNANIKSVVSEDINKITWEKFIFLASIATATAYFDSNIGGILNSKEKYNMLINLINEVTDLAISKQINIDKNQQKVVLEKLKSLPSDATTSMHSDFRNRKNKTELESLTGYVVAEGKQNRINIETFNNMYKVLKKAPNELYNT</sequence>
<protein>
    <recommendedName>
        <fullName evidence="4 9">2-dehydropantoate 2-reductase</fullName>
        <ecNumber evidence="3 9">1.1.1.169</ecNumber>
    </recommendedName>
    <alternativeName>
        <fullName evidence="7 9">Ketopantoate reductase</fullName>
    </alternativeName>
</protein>
<evidence type="ECO:0000259" key="11">
    <source>
        <dbReference type="Pfam" id="PF08546"/>
    </source>
</evidence>
<dbReference type="InterPro" id="IPR013332">
    <property type="entry name" value="KPR_N"/>
</dbReference>
<dbReference type="InterPro" id="IPR013328">
    <property type="entry name" value="6PGD_dom2"/>
</dbReference>
<dbReference type="GO" id="GO:0015940">
    <property type="term" value="P:pantothenate biosynthetic process"/>
    <property type="evidence" value="ECO:0007669"/>
    <property type="project" value="UniProtKB-UniPathway"/>
</dbReference>
<accession>A0A1G8M2N7</accession>
<organism evidence="12 13">
    <name type="scientific">Winogradskyella thalassocola</name>
    <dbReference type="NCBI Taxonomy" id="262004"/>
    <lineage>
        <taxon>Bacteria</taxon>
        <taxon>Pseudomonadati</taxon>
        <taxon>Bacteroidota</taxon>
        <taxon>Flavobacteriia</taxon>
        <taxon>Flavobacteriales</taxon>
        <taxon>Flavobacteriaceae</taxon>
        <taxon>Winogradskyella</taxon>
    </lineage>
</organism>